<dbReference type="NCBIfam" id="TIGR02937">
    <property type="entry name" value="sigma70-ECF"/>
    <property type="match status" value="1"/>
</dbReference>
<evidence type="ECO:0000259" key="5">
    <source>
        <dbReference type="Pfam" id="PF04542"/>
    </source>
</evidence>
<dbReference type="PANTHER" id="PTHR43133">
    <property type="entry name" value="RNA POLYMERASE ECF-TYPE SIGMA FACTO"/>
    <property type="match status" value="1"/>
</dbReference>
<dbReference type="Pfam" id="PF08281">
    <property type="entry name" value="Sigma70_r4_2"/>
    <property type="match status" value="1"/>
</dbReference>
<evidence type="ECO:0000256" key="1">
    <source>
        <dbReference type="ARBA" id="ARBA00010641"/>
    </source>
</evidence>
<proteinExistence type="inferred from homology"/>
<feature type="domain" description="RNA polymerase sigma factor 70 region 4 type 2" evidence="6">
    <location>
        <begin position="127"/>
        <end position="171"/>
    </location>
</feature>
<evidence type="ECO:0000256" key="3">
    <source>
        <dbReference type="ARBA" id="ARBA00023082"/>
    </source>
</evidence>
<dbReference type="InterPro" id="IPR036388">
    <property type="entry name" value="WH-like_DNA-bd_sf"/>
</dbReference>
<evidence type="ECO:0000256" key="2">
    <source>
        <dbReference type="ARBA" id="ARBA00023015"/>
    </source>
</evidence>
<dbReference type="GO" id="GO:0006352">
    <property type="term" value="P:DNA-templated transcription initiation"/>
    <property type="evidence" value="ECO:0007669"/>
    <property type="project" value="InterPro"/>
</dbReference>
<dbReference type="InterPro" id="IPR007627">
    <property type="entry name" value="RNA_pol_sigma70_r2"/>
</dbReference>
<dbReference type="Pfam" id="PF04542">
    <property type="entry name" value="Sigma70_r2"/>
    <property type="match status" value="1"/>
</dbReference>
<keyword evidence="4" id="KW-0804">Transcription</keyword>
<dbReference type="Gene3D" id="1.10.10.10">
    <property type="entry name" value="Winged helix-like DNA-binding domain superfamily/Winged helix DNA-binding domain"/>
    <property type="match status" value="1"/>
</dbReference>
<evidence type="ECO:0000259" key="6">
    <source>
        <dbReference type="Pfam" id="PF08281"/>
    </source>
</evidence>
<dbReference type="RefSeq" id="WP_133577453.1">
    <property type="nucleotide sequence ID" value="NZ_SNYC01000006.1"/>
</dbReference>
<evidence type="ECO:0000313" key="7">
    <source>
        <dbReference type="EMBL" id="TDQ07486.1"/>
    </source>
</evidence>
<dbReference type="EMBL" id="SNYC01000006">
    <property type="protein sequence ID" value="TDQ07486.1"/>
    <property type="molecule type" value="Genomic_DNA"/>
</dbReference>
<dbReference type="AlphaFoldDB" id="A0A4R6STW8"/>
<feature type="domain" description="RNA polymerase sigma-70 region 2" evidence="5">
    <location>
        <begin position="27"/>
        <end position="93"/>
    </location>
</feature>
<dbReference type="InterPro" id="IPR014327">
    <property type="entry name" value="RNA_pol_sigma70_bacteroid"/>
</dbReference>
<dbReference type="Gene3D" id="1.10.1740.10">
    <property type="match status" value="1"/>
</dbReference>
<dbReference type="InterPro" id="IPR039425">
    <property type="entry name" value="RNA_pol_sigma-70-like"/>
</dbReference>
<dbReference type="PANTHER" id="PTHR43133:SF46">
    <property type="entry name" value="RNA POLYMERASE SIGMA-70 FACTOR ECF SUBFAMILY"/>
    <property type="match status" value="1"/>
</dbReference>
<dbReference type="SUPFAM" id="SSF88946">
    <property type="entry name" value="Sigma2 domain of RNA polymerase sigma factors"/>
    <property type="match status" value="1"/>
</dbReference>
<dbReference type="InterPro" id="IPR013325">
    <property type="entry name" value="RNA_pol_sigma_r2"/>
</dbReference>
<keyword evidence="8" id="KW-1185">Reference proteome</keyword>
<comment type="caution">
    <text evidence="7">The sequence shown here is derived from an EMBL/GenBank/DDBJ whole genome shotgun (WGS) entry which is preliminary data.</text>
</comment>
<dbReference type="GO" id="GO:0016987">
    <property type="term" value="F:sigma factor activity"/>
    <property type="evidence" value="ECO:0007669"/>
    <property type="project" value="UniProtKB-KW"/>
</dbReference>
<gene>
    <name evidence="7" type="ORF">ATK78_3612</name>
</gene>
<accession>A0A4R6STW8</accession>
<protein>
    <submittedName>
        <fullName evidence="7">RNA polymerase sigma-70 factor (ECF subfamily)</fullName>
    </submittedName>
</protein>
<dbReference type="NCBIfam" id="TIGR02985">
    <property type="entry name" value="Sig70_bacteroi1"/>
    <property type="match status" value="1"/>
</dbReference>
<dbReference type="GO" id="GO:0003677">
    <property type="term" value="F:DNA binding"/>
    <property type="evidence" value="ECO:0007669"/>
    <property type="project" value="InterPro"/>
</dbReference>
<keyword evidence="2" id="KW-0805">Transcription regulation</keyword>
<keyword evidence="3" id="KW-0731">Sigma factor</keyword>
<dbReference type="InterPro" id="IPR013324">
    <property type="entry name" value="RNA_pol_sigma_r3/r4-like"/>
</dbReference>
<dbReference type="OrthoDB" id="799938at2"/>
<evidence type="ECO:0000256" key="4">
    <source>
        <dbReference type="ARBA" id="ARBA00023163"/>
    </source>
</evidence>
<dbReference type="SUPFAM" id="SSF88659">
    <property type="entry name" value="Sigma3 and sigma4 domains of RNA polymerase sigma factors"/>
    <property type="match status" value="1"/>
</dbReference>
<name>A0A4R6STW8_9SPHI</name>
<evidence type="ECO:0000313" key="8">
    <source>
        <dbReference type="Proteomes" id="UP000295620"/>
    </source>
</evidence>
<sequence length="196" mass="22711">MENVNDLTNEQLLTSIRLGDCASFNEIYHRYRKKVYGFAYRFTRSSEQAEELTQDVFVRVWENRSKIDSAKNFDGFLFILIRNNYLKALRHSAKESVFNVENLEEEPSNNAIDDYIDLKDCQQIASLAINSLSPQAKIAFQLSRNEGFSHEDISRQMGISKNTVNNHIKKSLGTVRKYMQVYSSETVLSLILLTFF</sequence>
<reference evidence="7 8" key="1">
    <citation type="submission" date="2019-03" db="EMBL/GenBank/DDBJ databases">
        <title>Genomic Encyclopedia of Archaeal and Bacterial Type Strains, Phase II (KMG-II): from individual species to whole genera.</title>
        <authorList>
            <person name="Goeker M."/>
        </authorList>
    </citation>
    <scope>NUCLEOTIDE SEQUENCE [LARGE SCALE GENOMIC DNA]</scope>
    <source>
        <strain evidence="7 8">DSM 19035</strain>
    </source>
</reference>
<dbReference type="InterPro" id="IPR014284">
    <property type="entry name" value="RNA_pol_sigma-70_dom"/>
</dbReference>
<dbReference type="InterPro" id="IPR013249">
    <property type="entry name" value="RNA_pol_sigma70_r4_t2"/>
</dbReference>
<dbReference type="Proteomes" id="UP000295620">
    <property type="component" value="Unassembled WGS sequence"/>
</dbReference>
<organism evidence="7 8">
    <name type="scientific">Pedobacter metabolipauper</name>
    <dbReference type="NCBI Taxonomy" id="425513"/>
    <lineage>
        <taxon>Bacteria</taxon>
        <taxon>Pseudomonadati</taxon>
        <taxon>Bacteroidota</taxon>
        <taxon>Sphingobacteriia</taxon>
        <taxon>Sphingobacteriales</taxon>
        <taxon>Sphingobacteriaceae</taxon>
        <taxon>Pedobacter</taxon>
    </lineage>
</organism>
<comment type="similarity">
    <text evidence="1">Belongs to the sigma-70 factor family. ECF subfamily.</text>
</comment>